<dbReference type="Pfam" id="PF26233">
    <property type="entry name" value="NicX"/>
    <property type="match status" value="1"/>
</dbReference>
<gene>
    <name evidence="2" type="ORF">ACFQ00_15510</name>
</gene>
<evidence type="ECO:0000313" key="2">
    <source>
        <dbReference type="EMBL" id="MFD0849741.1"/>
    </source>
</evidence>
<dbReference type="PANTHER" id="PTHR34448">
    <property type="entry name" value="AMINOPEPTIDASE"/>
    <property type="match status" value="1"/>
</dbReference>
<dbReference type="EMBL" id="JBHTIK010000011">
    <property type="protein sequence ID" value="MFD0849741.1"/>
    <property type="molecule type" value="Genomic_DNA"/>
</dbReference>
<reference evidence="3" key="1">
    <citation type="journal article" date="2019" name="Int. J. Syst. Evol. Microbiol.">
        <title>The Global Catalogue of Microorganisms (GCM) 10K type strain sequencing project: providing services to taxonomists for standard genome sequencing and annotation.</title>
        <authorList>
            <consortium name="The Broad Institute Genomics Platform"/>
            <consortium name="The Broad Institute Genome Sequencing Center for Infectious Disease"/>
            <person name="Wu L."/>
            <person name="Ma J."/>
        </authorList>
    </citation>
    <scope>NUCLEOTIDE SEQUENCE [LARGE SCALE GENOMIC DNA]</scope>
    <source>
        <strain evidence="3">CCUG 52537</strain>
    </source>
</reference>
<dbReference type="RefSeq" id="WP_381492741.1">
    <property type="nucleotide sequence ID" value="NZ_JBHTIK010000011.1"/>
</dbReference>
<name>A0ABW3C5I3_SPHXN</name>
<comment type="caution">
    <text evidence="2">The sequence shown here is derived from an EMBL/GenBank/DDBJ whole genome shotgun (WGS) entry which is preliminary data.</text>
</comment>
<evidence type="ECO:0000256" key="1">
    <source>
        <dbReference type="ARBA" id="ARBA00022723"/>
    </source>
</evidence>
<organism evidence="2 3">
    <name type="scientific">Sphingosinicella xenopeptidilytica</name>
    <dbReference type="NCBI Taxonomy" id="364098"/>
    <lineage>
        <taxon>Bacteria</taxon>
        <taxon>Pseudomonadati</taxon>
        <taxon>Pseudomonadota</taxon>
        <taxon>Alphaproteobacteria</taxon>
        <taxon>Sphingomonadales</taxon>
        <taxon>Sphingosinicellaceae</taxon>
        <taxon>Sphingosinicella</taxon>
    </lineage>
</organism>
<dbReference type="PANTHER" id="PTHR34448:SF1">
    <property type="entry name" value="BLL6088 PROTEIN"/>
    <property type="match status" value="1"/>
</dbReference>
<keyword evidence="1" id="KW-0479">Metal-binding</keyword>
<evidence type="ECO:0000313" key="3">
    <source>
        <dbReference type="Proteomes" id="UP001597124"/>
    </source>
</evidence>
<dbReference type="InterPro" id="IPR052170">
    <property type="entry name" value="M29_Exopeptidase"/>
</dbReference>
<accession>A0ABW3C5I3</accession>
<proteinExistence type="predicted"/>
<protein>
    <submittedName>
        <fullName evidence="2">2,5-dihydroxypyridine 5,6-dioxygenase</fullName>
    </submittedName>
</protein>
<dbReference type="InterPro" id="IPR058739">
    <property type="entry name" value="NicX"/>
</dbReference>
<sequence>MPVSDYDLCEAWKHVLGLCRVNRGDNVTILTDRSTHPQNLRAATIALQSLGAVVTRIDLQPVDAEKALSRDAFGYLGTTPLTGNEAALAACLASDLVVDLMVLLFSDEQQKILESGTRILLAAEPPEILVRLIPTEVDKARVNAAARLLEAASRMHVTSDAGTDVVFSLGQYPAVKEYGFAEERGRWDHWPSGFILTWPNEGHSNGRIVIDRGDIVLPLKRYATGPITLEIKDGYVTSISGGTDAELLREFMESFNDREGYAMSHVGWGLQDRAKWSTLSFYDREQTIGMDARAFAGNFLFSLGPNLEVGGTRNTACHVDVPLRGCSITLDGKAIVERGIVLNMNVEDQ</sequence>
<dbReference type="Proteomes" id="UP001597124">
    <property type="component" value="Unassembled WGS sequence"/>
</dbReference>
<keyword evidence="3" id="KW-1185">Reference proteome</keyword>
<dbReference type="SUPFAM" id="SSF144052">
    <property type="entry name" value="Thermophilic metalloprotease-like"/>
    <property type="match status" value="1"/>
</dbReference>